<dbReference type="InterPro" id="IPR016181">
    <property type="entry name" value="Acyl_CoA_acyltransferase"/>
</dbReference>
<comment type="caution">
    <text evidence="2">The sequence shown here is derived from an EMBL/GenBank/DDBJ whole genome shotgun (WGS) entry which is preliminary data.</text>
</comment>
<evidence type="ECO:0000313" key="2">
    <source>
        <dbReference type="EMBL" id="TRW21439.1"/>
    </source>
</evidence>
<protein>
    <submittedName>
        <fullName evidence="2">GNAT family N-acetyltransferase</fullName>
    </submittedName>
</protein>
<sequence length="172" mass="19582">MQITTTPRLTLRELTVDDAQHFYELNLDPEVLQFTGDVVFETIDAARQFLENYGHYKKYGYGRWAVIRKEDGAFLGWCGLKFSEDTGECDLGFRFFKKYWNQGYATEAAKASLELGFTKFGILKIIGRAMTANLASVRILEKIGMEFSAFFDFDGEDGVLYSISKSKSEILA</sequence>
<gene>
    <name evidence="2" type="ORF">FMM05_20400</name>
</gene>
<keyword evidence="3" id="KW-1185">Reference proteome</keyword>
<reference evidence="2 3" key="1">
    <citation type="submission" date="2019-07" db="EMBL/GenBank/DDBJ databases">
        <title>Flavobacterium sp. nov., isolated from glacier ice.</title>
        <authorList>
            <person name="Liu Q."/>
            <person name="Xin Y.-H."/>
        </authorList>
    </citation>
    <scope>NUCLEOTIDE SEQUENCE [LARGE SCALE GENOMIC DNA]</scope>
    <source>
        <strain evidence="2 3">ZT4R6</strain>
    </source>
</reference>
<dbReference type="SUPFAM" id="SSF55729">
    <property type="entry name" value="Acyl-CoA N-acyltransferases (Nat)"/>
    <property type="match status" value="1"/>
</dbReference>
<proteinExistence type="predicted"/>
<dbReference type="InterPro" id="IPR051531">
    <property type="entry name" value="N-acetyltransferase"/>
</dbReference>
<dbReference type="AlphaFoldDB" id="A0A552UT88"/>
<keyword evidence="2" id="KW-0808">Transferase</keyword>
<evidence type="ECO:0000313" key="3">
    <source>
        <dbReference type="Proteomes" id="UP000320643"/>
    </source>
</evidence>
<evidence type="ECO:0000259" key="1">
    <source>
        <dbReference type="PROSITE" id="PS51186"/>
    </source>
</evidence>
<dbReference type="Pfam" id="PF13302">
    <property type="entry name" value="Acetyltransf_3"/>
    <property type="match status" value="1"/>
</dbReference>
<accession>A0A552UT88</accession>
<dbReference type="PROSITE" id="PS51186">
    <property type="entry name" value="GNAT"/>
    <property type="match status" value="1"/>
</dbReference>
<dbReference type="RefSeq" id="WP_143375280.1">
    <property type="nucleotide sequence ID" value="NZ_VJVZ01000020.1"/>
</dbReference>
<dbReference type="OrthoDB" id="9788916at2"/>
<feature type="domain" description="N-acetyltransferase" evidence="1">
    <location>
        <begin position="9"/>
        <end position="166"/>
    </location>
</feature>
<dbReference type="InterPro" id="IPR000182">
    <property type="entry name" value="GNAT_dom"/>
</dbReference>
<dbReference type="PANTHER" id="PTHR43792:SF1">
    <property type="entry name" value="N-ACETYLTRANSFERASE DOMAIN-CONTAINING PROTEIN"/>
    <property type="match status" value="1"/>
</dbReference>
<dbReference type="Proteomes" id="UP000320643">
    <property type="component" value="Unassembled WGS sequence"/>
</dbReference>
<name>A0A552UT88_9FLAO</name>
<dbReference type="GO" id="GO:0016747">
    <property type="term" value="F:acyltransferase activity, transferring groups other than amino-acyl groups"/>
    <property type="evidence" value="ECO:0007669"/>
    <property type="project" value="InterPro"/>
</dbReference>
<dbReference type="Gene3D" id="3.40.630.30">
    <property type="match status" value="1"/>
</dbReference>
<dbReference type="PANTHER" id="PTHR43792">
    <property type="entry name" value="GNAT FAMILY, PUTATIVE (AFU_ORTHOLOGUE AFUA_3G00765)-RELATED-RELATED"/>
    <property type="match status" value="1"/>
</dbReference>
<dbReference type="EMBL" id="VJVZ01000020">
    <property type="protein sequence ID" value="TRW21439.1"/>
    <property type="molecule type" value="Genomic_DNA"/>
</dbReference>
<organism evidence="2 3">
    <name type="scientific">Flavobacterium zepuense</name>
    <dbReference type="NCBI Taxonomy" id="2593302"/>
    <lineage>
        <taxon>Bacteria</taxon>
        <taxon>Pseudomonadati</taxon>
        <taxon>Bacteroidota</taxon>
        <taxon>Flavobacteriia</taxon>
        <taxon>Flavobacteriales</taxon>
        <taxon>Flavobacteriaceae</taxon>
        <taxon>Flavobacterium</taxon>
    </lineage>
</organism>